<dbReference type="EMBL" id="GU942984">
    <property type="protein sequence ID" value="ADD93467.1"/>
    <property type="molecule type" value="Genomic_DNA"/>
</dbReference>
<dbReference type="AlphaFoldDB" id="D6PCL6"/>
<sequence>MKLNNNVKQTTELEIGQLWKVGDFHIEIVQIGKTLCHYRHLRNLGQKGIPVKLEQLQVVKKYLKTNKAELVGNKKKKTTRK</sequence>
<reference evidence="1" key="1">
    <citation type="journal article" date="2010" name="ISME J.">
        <title>Metagenome of the Mediterranean deep chlorophyll maximum studied by direct and fosmid library 454 pyrosequencing.</title>
        <authorList>
            <person name="Ghai R."/>
            <person name="Martin-Cuadrado A.B."/>
            <person name="Molto A.G."/>
            <person name="Heredia I.G."/>
            <person name="Cabrera R."/>
            <person name="Martin J."/>
            <person name="Verdu M."/>
            <person name="Deschamps P."/>
            <person name="Moreira D."/>
            <person name="Lopez-Garcia P."/>
            <person name="Mira A."/>
            <person name="Rodriguez-Valera F."/>
        </authorList>
    </citation>
    <scope>NUCLEOTIDE SEQUENCE</scope>
</reference>
<name>D6PCL6_9BACT</name>
<proteinExistence type="predicted"/>
<protein>
    <submittedName>
        <fullName evidence="1">Uncharacterized protein</fullName>
    </submittedName>
</protein>
<evidence type="ECO:0000313" key="1">
    <source>
        <dbReference type="EMBL" id="ADD93467.1"/>
    </source>
</evidence>
<organism evidence="1">
    <name type="scientific">uncultured marine bacterium MedDCM-OCT-S04-C123</name>
    <dbReference type="NCBI Taxonomy" id="743051"/>
    <lineage>
        <taxon>Bacteria</taxon>
        <taxon>environmental samples</taxon>
    </lineage>
</organism>
<accession>D6PCL6</accession>